<dbReference type="InterPro" id="IPR011993">
    <property type="entry name" value="PH-like_dom_sf"/>
</dbReference>
<evidence type="ECO:0000256" key="1">
    <source>
        <dbReference type="SAM" id="MobiDB-lite"/>
    </source>
</evidence>
<comment type="caution">
    <text evidence="4">The sequence shown here is derived from an EMBL/GenBank/DDBJ whole genome shotgun (WGS) entry which is preliminary data.</text>
</comment>
<dbReference type="GO" id="GO:0048490">
    <property type="term" value="P:anterograde synaptic vesicle transport"/>
    <property type="evidence" value="ECO:0007669"/>
    <property type="project" value="UniProtKB-ARBA"/>
</dbReference>
<protein>
    <submittedName>
        <fullName evidence="4">Kinesin-like protein unc-104</fullName>
    </submittedName>
</protein>
<evidence type="ECO:0000256" key="2">
    <source>
        <dbReference type="SAM" id="SignalP"/>
    </source>
</evidence>
<sequence>MCSGICVLVLLLVLAVGCSLPPGILPPNSSRGPPKRMQPPAIPISQPIRSPKFGVMQSPSTSHVHARHDLLVWFEICELAPNGEYVPAVVEHGDDLPCRGLFLLHQGIQRRIRITIVHEHSQDLVWRDVRELVAGRIRSTPENEDDNNDTSVLSLGIFPGEYLEYPGEDRTLFRFEAAWDSSLHNSVMLNRVTLPGEHVYMTISAYLELSSYVTCCAPRSPPVQYTPGLRSAHSPTRLLWAGVELIEGLQRRQRRVLDTSSTYVRGEENLHGWRPRGDSLIFEHQWELEKITRLTQVERTRHVLLLREKLGLGSTPHASGHHHDFTKSEKPLINHHHPFTQEVANQAAKAGCDARAVLTRYSSRDNPQADTETMGEAEKATALKFARLMQGRSAQSLAKQEMPAQTPNDDQDALTTSVTSSCSSTTSAEPSSPERPRAPVPELHIPLGGSAVVNHDSPPASPGDSQDSSPLVECRSMPLYVPEVEEIRISPVVSRKGYLNVLDDRTNTWIKRWVVVRRPYVFIFRDERDPVERGLINLVTAQIEYSEDQQAMVRVRNSFSVVTKQRGFLLQTLGDKEVHDWLYAINPLLAGQISSLPHTPLPTQIKK</sequence>
<dbReference type="CDD" id="cd01233">
    <property type="entry name" value="PH_KIFIA_KIFIB"/>
    <property type="match status" value="1"/>
</dbReference>
<proteinExistence type="predicted"/>
<dbReference type="Pfam" id="PF00169">
    <property type="entry name" value="PH"/>
    <property type="match status" value="1"/>
</dbReference>
<name>A0A5B7E866_PORTR</name>
<dbReference type="FunFam" id="2.30.29.30:FF:000204">
    <property type="entry name" value="kinesin-like protein unc-104 isoform X6"/>
    <property type="match status" value="1"/>
</dbReference>
<feature type="domain" description="PH" evidence="3">
    <location>
        <begin position="492"/>
        <end position="590"/>
    </location>
</feature>
<dbReference type="InterPro" id="IPR049780">
    <property type="entry name" value="PH_KIFIA_KIFIB"/>
</dbReference>
<feature type="compositionally biased region" description="Polar residues" evidence="1">
    <location>
        <begin position="392"/>
        <end position="408"/>
    </location>
</feature>
<keyword evidence="2" id="KW-0732">Signal</keyword>
<dbReference type="SUPFAM" id="SSF50729">
    <property type="entry name" value="PH domain-like"/>
    <property type="match status" value="1"/>
</dbReference>
<gene>
    <name evidence="4" type="primary">unc-104_3</name>
    <name evidence="4" type="ORF">E2C01_022170</name>
</gene>
<dbReference type="PANTHER" id="PTHR47117:SF9">
    <property type="entry name" value="KINESIN-LIKE PROTEIN KIF1C ISOFORM X1"/>
    <property type="match status" value="1"/>
</dbReference>
<dbReference type="InterPro" id="IPR022164">
    <property type="entry name" value="Kinesin-like"/>
</dbReference>
<dbReference type="EMBL" id="VSRR010001993">
    <property type="protein sequence ID" value="MPC28954.1"/>
    <property type="molecule type" value="Genomic_DNA"/>
</dbReference>
<feature type="compositionally biased region" description="Low complexity" evidence="1">
    <location>
        <begin position="415"/>
        <end position="431"/>
    </location>
</feature>
<dbReference type="Proteomes" id="UP000324222">
    <property type="component" value="Unassembled WGS sequence"/>
</dbReference>
<feature type="signal peptide" evidence="2">
    <location>
        <begin position="1"/>
        <end position="19"/>
    </location>
</feature>
<dbReference type="Gene3D" id="2.30.29.30">
    <property type="entry name" value="Pleckstrin-homology domain (PH domain)/Phosphotyrosine-binding domain (PTB)"/>
    <property type="match status" value="1"/>
</dbReference>
<evidence type="ECO:0000313" key="4">
    <source>
        <dbReference type="EMBL" id="MPC28954.1"/>
    </source>
</evidence>
<feature type="region of interest" description="Disordered" evidence="1">
    <location>
        <begin position="392"/>
        <end position="471"/>
    </location>
</feature>
<evidence type="ECO:0000259" key="3">
    <source>
        <dbReference type="PROSITE" id="PS50003"/>
    </source>
</evidence>
<evidence type="ECO:0000313" key="5">
    <source>
        <dbReference type="Proteomes" id="UP000324222"/>
    </source>
</evidence>
<keyword evidence="5" id="KW-1185">Reference proteome</keyword>
<dbReference type="GO" id="GO:1904115">
    <property type="term" value="C:axon cytoplasm"/>
    <property type="evidence" value="ECO:0007669"/>
    <property type="project" value="GOC"/>
</dbReference>
<dbReference type="InterPro" id="IPR001849">
    <property type="entry name" value="PH_domain"/>
</dbReference>
<dbReference type="Pfam" id="PF12473">
    <property type="entry name" value="DUF3694"/>
    <property type="match status" value="1"/>
</dbReference>
<accession>A0A5B7E866</accession>
<organism evidence="4 5">
    <name type="scientific">Portunus trituberculatus</name>
    <name type="common">Swimming crab</name>
    <name type="synonym">Neptunus trituberculatus</name>
    <dbReference type="NCBI Taxonomy" id="210409"/>
    <lineage>
        <taxon>Eukaryota</taxon>
        <taxon>Metazoa</taxon>
        <taxon>Ecdysozoa</taxon>
        <taxon>Arthropoda</taxon>
        <taxon>Crustacea</taxon>
        <taxon>Multicrustacea</taxon>
        <taxon>Malacostraca</taxon>
        <taxon>Eumalacostraca</taxon>
        <taxon>Eucarida</taxon>
        <taxon>Decapoda</taxon>
        <taxon>Pleocyemata</taxon>
        <taxon>Brachyura</taxon>
        <taxon>Eubrachyura</taxon>
        <taxon>Portunoidea</taxon>
        <taxon>Portunidae</taxon>
        <taxon>Portuninae</taxon>
        <taxon>Portunus</taxon>
    </lineage>
</organism>
<dbReference type="AlphaFoldDB" id="A0A5B7E866"/>
<dbReference type="OrthoDB" id="3176171at2759"/>
<dbReference type="PROSITE" id="PS50003">
    <property type="entry name" value="PH_DOMAIN"/>
    <property type="match status" value="1"/>
</dbReference>
<dbReference type="SMART" id="SM00233">
    <property type="entry name" value="PH"/>
    <property type="match status" value="1"/>
</dbReference>
<reference evidence="4 5" key="1">
    <citation type="submission" date="2019-05" db="EMBL/GenBank/DDBJ databases">
        <title>Another draft genome of Portunus trituberculatus and its Hox gene families provides insights of decapod evolution.</title>
        <authorList>
            <person name="Jeong J.-H."/>
            <person name="Song I."/>
            <person name="Kim S."/>
            <person name="Choi T."/>
            <person name="Kim D."/>
            <person name="Ryu S."/>
            <person name="Kim W."/>
        </authorList>
    </citation>
    <scope>NUCLEOTIDE SEQUENCE [LARGE SCALE GENOMIC DNA]</scope>
    <source>
        <tissue evidence="4">Muscle</tissue>
    </source>
</reference>
<feature type="chain" id="PRO_5023060829" evidence="2">
    <location>
        <begin position="20"/>
        <end position="607"/>
    </location>
</feature>
<dbReference type="PANTHER" id="PTHR47117">
    <property type="entry name" value="STAR-RELATED LIPID TRANSFER PROTEIN 9"/>
    <property type="match status" value="1"/>
</dbReference>